<evidence type="ECO:0000259" key="3">
    <source>
        <dbReference type="PROSITE" id="PS50977"/>
    </source>
</evidence>
<name>A0A8J3L9H8_9ACTN</name>
<feature type="domain" description="HTH tetR-type" evidence="3">
    <location>
        <begin position="6"/>
        <end position="66"/>
    </location>
</feature>
<dbReference type="InterPro" id="IPR041583">
    <property type="entry name" value="TetR_C_31"/>
</dbReference>
<protein>
    <submittedName>
        <fullName evidence="4">TetR family transcriptional regulator</fullName>
    </submittedName>
</protein>
<evidence type="ECO:0000256" key="2">
    <source>
        <dbReference type="PROSITE-ProRule" id="PRU00335"/>
    </source>
</evidence>
<dbReference type="Proteomes" id="UP000660339">
    <property type="component" value="Unassembled WGS sequence"/>
</dbReference>
<organism evidence="4 5">
    <name type="scientific">Catellatospora methionotrophica</name>
    <dbReference type="NCBI Taxonomy" id="121620"/>
    <lineage>
        <taxon>Bacteria</taxon>
        <taxon>Bacillati</taxon>
        <taxon>Actinomycetota</taxon>
        <taxon>Actinomycetes</taxon>
        <taxon>Micromonosporales</taxon>
        <taxon>Micromonosporaceae</taxon>
        <taxon>Catellatospora</taxon>
    </lineage>
</organism>
<dbReference type="RefSeq" id="WP_166378499.1">
    <property type="nucleotide sequence ID" value="NZ_BAAATT010000007.1"/>
</dbReference>
<feature type="DNA-binding region" description="H-T-H motif" evidence="2">
    <location>
        <begin position="29"/>
        <end position="48"/>
    </location>
</feature>
<gene>
    <name evidence="4" type="ORF">Cme02nite_32340</name>
</gene>
<evidence type="ECO:0000256" key="1">
    <source>
        <dbReference type="ARBA" id="ARBA00023125"/>
    </source>
</evidence>
<comment type="caution">
    <text evidence="4">The sequence shown here is derived from an EMBL/GenBank/DDBJ whole genome shotgun (WGS) entry which is preliminary data.</text>
</comment>
<dbReference type="InterPro" id="IPR009057">
    <property type="entry name" value="Homeodomain-like_sf"/>
</dbReference>
<sequence>MPPPNEQRRASLADAAIALLVESGVHGVTHRAVDHRAGLPAGTASNYFRTREALLVATARRVIEQHQADMAQAARDHDPSAGRGTAADDRTRAIDLITGSLLLSAGQHRTRYLAIFELRLEGLRRPALAAAIDDLSAAMADFTGGHHAEVGLPIPPAAIPAMLVMYGGALFALVTGPAELVTPEAVRPLAVAIVDGGLAAGHDAAGQSVHPTAAGHATQISG</sequence>
<dbReference type="PROSITE" id="PS50977">
    <property type="entry name" value="HTH_TETR_2"/>
    <property type="match status" value="1"/>
</dbReference>
<dbReference type="EMBL" id="BONJ01000017">
    <property type="protein sequence ID" value="GIG14902.1"/>
    <property type="molecule type" value="Genomic_DNA"/>
</dbReference>
<dbReference type="Gene3D" id="1.10.357.10">
    <property type="entry name" value="Tetracycline Repressor, domain 2"/>
    <property type="match status" value="1"/>
</dbReference>
<dbReference type="Pfam" id="PF00440">
    <property type="entry name" value="TetR_N"/>
    <property type="match status" value="1"/>
</dbReference>
<dbReference type="Pfam" id="PF17940">
    <property type="entry name" value="TetR_C_31"/>
    <property type="match status" value="1"/>
</dbReference>
<proteinExistence type="predicted"/>
<dbReference type="InterPro" id="IPR001647">
    <property type="entry name" value="HTH_TetR"/>
</dbReference>
<dbReference type="SUPFAM" id="SSF46689">
    <property type="entry name" value="Homeodomain-like"/>
    <property type="match status" value="1"/>
</dbReference>
<accession>A0A8J3L9H8</accession>
<dbReference type="AlphaFoldDB" id="A0A8J3L9H8"/>
<evidence type="ECO:0000313" key="5">
    <source>
        <dbReference type="Proteomes" id="UP000660339"/>
    </source>
</evidence>
<dbReference type="GO" id="GO:0003677">
    <property type="term" value="F:DNA binding"/>
    <property type="evidence" value="ECO:0007669"/>
    <property type="project" value="UniProtKB-UniRule"/>
</dbReference>
<reference evidence="4" key="1">
    <citation type="submission" date="2021-01" db="EMBL/GenBank/DDBJ databases">
        <title>Whole genome shotgun sequence of Catellatospora methionotrophica NBRC 14553.</title>
        <authorList>
            <person name="Komaki H."/>
            <person name="Tamura T."/>
        </authorList>
    </citation>
    <scope>NUCLEOTIDE SEQUENCE</scope>
    <source>
        <strain evidence="4">NBRC 14553</strain>
    </source>
</reference>
<evidence type="ECO:0000313" key="4">
    <source>
        <dbReference type="EMBL" id="GIG14902.1"/>
    </source>
</evidence>
<keyword evidence="5" id="KW-1185">Reference proteome</keyword>
<keyword evidence="1 2" id="KW-0238">DNA-binding</keyword>